<reference evidence="2 3" key="1">
    <citation type="submission" date="2023-07" db="EMBL/GenBank/DDBJ databases">
        <title>Genomic Encyclopedia of Type Strains, Phase IV (KMG-IV): sequencing the most valuable type-strain genomes for metagenomic binning, comparative biology and taxonomic classification.</title>
        <authorList>
            <person name="Goeker M."/>
        </authorList>
    </citation>
    <scope>NUCLEOTIDE SEQUENCE [LARGE SCALE GENOMIC DNA]</scope>
    <source>
        <strain evidence="2 3">DSM 19922</strain>
    </source>
</reference>
<organism evidence="2 3">
    <name type="scientific">Azospirillum picis</name>
    <dbReference type="NCBI Taxonomy" id="488438"/>
    <lineage>
        <taxon>Bacteria</taxon>
        <taxon>Pseudomonadati</taxon>
        <taxon>Pseudomonadota</taxon>
        <taxon>Alphaproteobacteria</taxon>
        <taxon>Rhodospirillales</taxon>
        <taxon>Azospirillaceae</taxon>
        <taxon>Azospirillum</taxon>
    </lineage>
</organism>
<evidence type="ECO:0000313" key="3">
    <source>
        <dbReference type="Proteomes" id="UP001244552"/>
    </source>
</evidence>
<dbReference type="EMBL" id="JAUSVU010000017">
    <property type="protein sequence ID" value="MDQ0535377.1"/>
    <property type="molecule type" value="Genomic_DNA"/>
</dbReference>
<dbReference type="Proteomes" id="UP001244552">
    <property type="component" value="Unassembled WGS sequence"/>
</dbReference>
<evidence type="ECO:0000256" key="1">
    <source>
        <dbReference type="SAM" id="MobiDB-lite"/>
    </source>
</evidence>
<keyword evidence="3" id="KW-1185">Reference proteome</keyword>
<accession>A0ABU0MPH6</accession>
<evidence type="ECO:0000313" key="2">
    <source>
        <dbReference type="EMBL" id="MDQ0535377.1"/>
    </source>
</evidence>
<feature type="compositionally biased region" description="Basic and acidic residues" evidence="1">
    <location>
        <begin position="1"/>
        <end position="14"/>
    </location>
</feature>
<name>A0ABU0MPH6_9PROT</name>
<sequence length="124" mass="13854">MPFDHVVHGEHSEPTPRNSGTRRQRGKAALLRGISGLKIVLCNITRAVRRRLPPVKPAHHLAGILRLSPRQCMDKLNGTARWTLTDLVALAVHFGKGFAEAAFHGADGRAEKPRRRRFRWGRAA</sequence>
<proteinExistence type="predicted"/>
<gene>
    <name evidence="2" type="ORF">QO018_004255</name>
</gene>
<comment type="caution">
    <text evidence="2">The sequence shown here is derived from an EMBL/GenBank/DDBJ whole genome shotgun (WGS) entry which is preliminary data.</text>
</comment>
<feature type="region of interest" description="Disordered" evidence="1">
    <location>
        <begin position="1"/>
        <end position="27"/>
    </location>
</feature>
<dbReference type="RefSeq" id="WP_209985892.1">
    <property type="nucleotide sequence ID" value="NZ_JAGINO010000017.1"/>
</dbReference>
<protein>
    <submittedName>
        <fullName evidence="2">Uncharacterized protein</fullName>
    </submittedName>
</protein>